<evidence type="ECO:0000313" key="2">
    <source>
        <dbReference type="EMBL" id="CAA7196898.1"/>
    </source>
</evidence>
<evidence type="ECO:0000313" key="3">
    <source>
        <dbReference type="Proteomes" id="UP000445144"/>
    </source>
</evidence>
<accession>A0A6N4XBS2</accession>
<name>A0A6N4XBS2_9FLAO</name>
<sequence length="248" mass="27181">MKKFIIAFIALAITSSCNSSNDDIATPSQPVVNTTPILPITVSDSISGGPYNLKYSYYDGNKIKEITRDNGVKYTYTYSGNNIIKEETTFSGQSKLIKEFSYASSGMITSVKVTSNLTSSTVVYTKDIQILENKHIKYDEYSPVSGTVLNSVDAYFDNSGNLIKKVEGAIEMTSTFDTKSNPFNNIMGYKILNMVEDSIGGLIGEGMAGSNNILTKNSATYAYIYNSNGYPSRMTNSSGRTISYTYNK</sequence>
<dbReference type="Proteomes" id="UP000445144">
    <property type="component" value="Unassembled WGS sequence"/>
</dbReference>
<protein>
    <recommendedName>
        <fullName evidence="4">YD repeat-containing protein</fullName>
    </recommendedName>
</protein>
<organism evidence="2 3">
    <name type="scientific">Chryseobacterium potabilaquae</name>
    <dbReference type="NCBI Taxonomy" id="2675057"/>
    <lineage>
        <taxon>Bacteria</taxon>
        <taxon>Pseudomonadati</taxon>
        <taxon>Bacteroidota</taxon>
        <taxon>Flavobacteriia</taxon>
        <taxon>Flavobacteriales</taxon>
        <taxon>Weeksellaceae</taxon>
        <taxon>Chryseobacterium group</taxon>
        <taxon>Chryseobacterium</taxon>
    </lineage>
</organism>
<evidence type="ECO:0008006" key="4">
    <source>
        <dbReference type="Google" id="ProtNLM"/>
    </source>
</evidence>
<gene>
    <name evidence="2" type="ORF">CHRY9293_02965</name>
</gene>
<dbReference type="RefSeq" id="WP_162033637.1">
    <property type="nucleotide sequence ID" value="NZ_CACVBR010000034.1"/>
</dbReference>
<proteinExistence type="predicted"/>
<dbReference type="PROSITE" id="PS51257">
    <property type="entry name" value="PROKAR_LIPOPROTEIN"/>
    <property type="match status" value="1"/>
</dbReference>
<keyword evidence="1" id="KW-0732">Signal</keyword>
<feature type="signal peptide" evidence="1">
    <location>
        <begin position="1"/>
        <end position="19"/>
    </location>
</feature>
<keyword evidence="3" id="KW-1185">Reference proteome</keyword>
<reference evidence="2 3" key="1">
    <citation type="submission" date="2020-01" db="EMBL/GenBank/DDBJ databases">
        <authorList>
            <person name="Rodrigo-Torres L."/>
            <person name="Arahal R. D."/>
            <person name="Lucena T."/>
        </authorList>
    </citation>
    <scope>NUCLEOTIDE SEQUENCE [LARGE SCALE GENOMIC DNA]</scope>
    <source>
        <strain evidence="2 3">CECT 9293</strain>
    </source>
</reference>
<feature type="chain" id="PRO_5027105756" description="YD repeat-containing protein" evidence="1">
    <location>
        <begin position="20"/>
        <end position="248"/>
    </location>
</feature>
<evidence type="ECO:0000256" key="1">
    <source>
        <dbReference type="SAM" id="SignalP"/>
    </source>
</evidence>
<dbReference type="EMBL" id="CACVBR010000034">
    <property type="protein sequence ID" value="CAA7196898.1"/>
    <property type="molecule type" value="Genomic_DNA"/>
</dbReference>
<dbReference type="AlphaFoldDB" id="A0A6N4XBS2"/>